<gene>
    <name evidence="2" type="primary">Aste57867_16643</name>
    <name evidence="1" type="ORF">As57867_016586</name>
    <name evidence="2" type="ORF">ASTE57867_16643</name>
</gene>
<proteinExistence type="predicted"/>
<dbReference type="EMBL" id="VJMH01005909">
    <property type="protein sequence ID" value="KAF0692275.1"/>
    <property type="molecule type" value="Genomic_DNA"/>
</dbReference>
<dbReference type="OrthoDB" id="783096at2759"/>
<dbReference type="AlphaFoldDB" id="A0A485L6S2"/>
<evidence type="ECO:0000313" key="3">
    <source>
        <dbReference type="Proteomes" id="UP000332933"/>
    </source>
</evidence>
<keyword evidence="3" id="KW-1185">Reference proteome</keyword>
<sequence length="172" mass="19421">MPSHRPLELHKTVSNTYFHIQNERSLNHGIKHSTLEARGRVFPTVAIQKCALDVFRDGNMEERQRMGVVALVGHRHLLGLVDLTDRDVAVAMRVQVIHAQRRGIRQGEGLVGTAKIQRAPLTVRQTATGSAFRILQIPDLHFSSNANTRCLDKPECRESYMSEMIAKMCDEL</sequence>
<evidence type="ECO:0000313" key="1">
    <source>
        <dbReference type="EMBL" id="KAF0692275.1"/>
    </source>
</evidence>
<dbReference type="Proteomes" id="UP000332933">
    <property type="component" value="Unassembled WGS sequence"/>
</dbReference>
<accession>A0A485L6S2</accession>
<reference evidence="2 3" key="1">
    <citation type="submission" date="2019-03" db="EMBL/GenBank/DDBJ databases">
        <authorList>
            <person name="Gaulin E."/>
            <person name="Dumas B."/>
        </authorList>
    </citation>
    <scope>NUCLEOTIDE SEQUENCE [LARGE SCALE GENOMIC DNA]</scope>
    <source>
        <strain evidence="2">CBS 568.67</strain>
    </source>
</reference>
<name>A0A485L6S2_9STRA</name>
<dbReference type="EMBL" id="CAADRA010005930">
    <property type="protein sequence ID" value="VFT93414.1"/>
    <property type="molecule type" value="Genomic_DNA"/>
</dbReference>
<evidence type="ECO:0000313" key="2">
    <source>
        <dbReference type="EMBL" id="VFT93414.1"/>
    </source>
</evidence>
<reference evidence="1" key="2">
    <citation type="submission" date="2019-06" db="EMBL/GenBank/DDBJ databases">
        <title>Genomics analysis of Aphanomyces spp. identifies a new class of oomycete effector associated with host adaptation.</title>
        <authorList>
            <person name="Gaulin E."/>
        </authorList>
    </citation>
    <scope>NUCLEOTIDE SEQUENCE</scope>
    <source>
        <strain evidence="1">CBS 578.67</strain>
    </source>
</reference>
<protein>
    <submittedName>
        <fullName evidence="2">Aste57867_16643 protein</fullName>
    </submittedName>
</protein>
<organism evidence="2 3">
    <name type="scientific">Aphanomyces stellatus</name>
    <dbReference type="NCBI Taxonomy" id="120398"/>
    <lineage>
        <taxon>Eukaryota</taxon>
        <taxon>Sar</taxon>
        <taxon>Stramenopiles</taxon>
        <taxon>Oomycota</taxon>
        <taxon>Saprolegniomycetes</taxon>
        <taxon>Saprolegniales</taxon>
        <taxon>Verrucalvaceae</taxon>
        <taxon>Aphanomyces</taxon>
    </lineage>
</organism>